<gene>
    <name evidence="2" type="ORF">ENV14_05705</name>
</gene>
<feature type="coiled-coil region" evidence="1">
    <location>
        <begin position="180"/>
        <end position="285"/>
    </location>
</feature>
<protein>
    <submittedName>
        <fullName evidence="2">Uncharacterized protein</fullName>
    </submittedName>
</protein>
<organism evidence="2">
    <name type="scientific">Ignisphaera aggregans</name>
    <dbReference type="NCBI Taxonomy" id="334771"/>
    <lineage>
        <taxon>Archaea</taxon>
        <taxon>Thermoproteota</taxon>
        <taxon>Thermoprotei</taxon>
        <taxon>Desulfurococcales</taxon>
        <taxon>Desulfurococcaceae</taxon>
        <taxon>Ignisphaera</taxon>
    </lineage>
</organism>
<evidence type="ECO:0000256" key="1">
    <source>
        <dbReference type="SAM" id="Coils"/>
    </source>
</evidence>
<name>A0A7C4FBK3_9CREN</name>
<proteinExistence type="predicted"/>
<dbReference type="EMBL" id="DTFF01000048">
    <property type="protein sequence ID" value="HGI87862.1"/>
    <property type="molecule type" value="Genomic_DNA"/>
</dbReference>
<sequence length="304" mass="35489">MSIAEIISRVRESLKSLSSTEIKKLSREKFVEVLGIDPKQIPLEDRMEIAKTLYNEFRHVISYRWLSDKLSMSLRDVQKAIKGEEEGEKEPLPKLSPDVVAEAIKLFREGRIRNPNDLVLELRIGLDEAEQLFKRIAENEKAVSITVIEATQKLDRILKDISKRSEKIEELVKTIKSINIENLKKEIDSVLKEIENAIEKHREELKKSYLNMINELEERVQSFSKEVEKLYTTINSIHLHLEALGMYIETFLDLIKKIKDLDEKAKSLEKNMIELSKRVERIEAHLKIKHQIKHPAQPHNLRNT</sequence>
<evidence type="ECO:0000313" key="2">
    <source>
        <dbReference type="EMBL" id="HGI87862.1"/>
    </source>
</evidence>
<dbReference type="AlphaFoldDB" id="A0A7C4FBK3"/>
<accession>A0A7C4FBK3</accession>
<reference evidence="2" key="1">
    <citation type="journal article" date="2020" name="mSystems">
        <title>Genome- and Community-Level Interaction Insights into Carbon Utilization and Element Cycling Functions of Hydrothermarchaeota in Hydrothermal Sediment.</title>
        <authorList>
            <person name="Zhou Z."/>
            <person name="Liu Y."/>
            <person name="Xu W."/>
            <person name="Pan J."/>
            <person name="Luo Z.H."/>
            <person name="Li M."/>
        </authorList>
    </citation>
    <scope>NUCLEOTIDE SEQUENCE [LARGE SCALE GENOMIC DNA]</scope>
    <source>
        <strain evidence="2">SpSt-732</strain>
    </source>
</reference>
<dbReference type="InterPro" id="IPR043473">
    <property type="entry name" value="S2_sf_CoV"/>
</dbReference>
<comment type="caution">
    <text evidence="2">The sequence shown here is derived from an EMBL/GenBank/DDBJ whole genome shotgun (WGS) entry which is preliminary data.</text>
</comment>
<keyword evidence="1" id="KW-0175">Coiled coil</keyword>
<dbReference type="SUPFAM" id="SSF111474">
    <property type="entry name" value="Coronavirus S2 glycoprotein"/>
    <property type="match status" value="1"/>
</dbReference>